<keyword evidence="2" id="KW-1185">Reference proteome</keyword>
<protein>
    <submittedName>
        <fullName evidence="1">Amidohydrolase family protein</fullName>
    </submittedName>
</protein>
<dbReference type="GO" id="GO:0016787">
    <property type="term" value="F:hydrolase activity"/>
    <property type="evidence" value="ECO:0007669"/>
    <property type="project" value="UniProtKB-KW"/>
</dbReference>
<proteinExistence type="predicted"/>
<gene>
    <name evidence="1" type="ORF">CLV25_10224</name>
</gene>
<organism evidence="1 2">
    <name type="scientific">Acetobacteroides hydrogenigenes</name>
    <dbReference type="NCBI Taxonomy" id="979970"/>
    <lineage>
        <taxon>Bacteria</taxon>
        <taxon>Pseudomonadati</taxon>
        <taxon>Bacteroidota</taxon>
        <taxon>Bacteroidia</taxon>
        <taxon>Bacteroidales</taxon>
        <taxon>Rikenellaceae</taxon>
        <taxon>Acetobacteroides</taxon>
    </lineage>
</organism>
<keyword evidence="1" id="KW-0378">Hydrolase</keyword>
<dbReference type="OrthoDB" id="9807210at2"/>
<reference evidence="1 2" key="1">
    <citation type="submission" date="2019-03" db="EMBL/GenBank/DDBJ databases">
        <title>Genomic Encyclopedia of Archaeal and Bacterial Type Strains, Phase II (KMG-II): from individual species to whole genera.</title>
        <authorList>
            <person name="Goeker M."/>
        </authorList>
    </citation>
    <scope>NUCLEOTIDE SEQUENCE [LARGE SCALE GENOMIC DNA]</scope>
    <source>
        <strain evidence="1 2">RL-C</strain>
    </source>
</reference>
<dbReference type="RefSeq" id="WP_131838134.1">
    <property type="nucleotide sequence ID" value="NZ_SLWB01000002.1"/>
</dbReference>
<sequence>MRKVAAHYVYCGEDQPVKFGIVTLDGNTVISVSPSADNLVEAAQTEFYPGVLIPAIVNAVMATGSSVWFPKDDDEVNSVLTIEEELPLFAVIDSEALARLSATALASIYENKIAIALAHATSNHPTILFRMMMQLTEKLPDVPFHEIVRMATANGAQALQQKQRGAIAAGYQPGIYHISGFCFARKSIDQHSTIEIIAS</sequence>
<dbReference type="EMBL" id="SLWB01000002">
    <property type="protein sequence ID" value="TCN72063.1"/>
    <property type="molecule type" value="Genomic_DNA"/>
</dbReference>
<accession>A0A4R2ESQ8</accession>
<dbReference type="Proteomes" id="UP000294830">
    <property type="component" value="Unassembled WGS sequence"/>
</dbReference>
<comment type="caution">
    <text evidence="1">The sequence shown here is derived from an EMBL/GenBank/DDBJ whole genome shotgun (WGS) entry which is preliminary data.</text>
</comment>
<dbReference type="Gene3D" id="3.20.20.140">
    <property type="entry name" value="Metal-dependent hydrolases"/>
    <property type="match status" value="1"/>
</dbReference>
<evidence type="ECO:0000313" key="1">
    <source>
        <dbReference type="EMBL" id="TCN72063.1"/>
    </source>
</evidence>
<dbReference type="AlphaFoldDB" id="A0A4R2ESQ8"/>
<name>A0A4R2ESQ8_9BACT</name>
<evidence type="ECO:0000313" key="2">
    <source>
        <dbReference type="Proteomes" id="UP000294830"/>
    </source>
</evidence>